<evidence type="ECO:0000259" key="2">
    <source>
        <dbReference type="Pfam" id="PF21109"/>
    </source>
</evidence>
<gene>
    <name evidence="4" type="primary">LOC114451598</name>
</gene>
<dbReference type="InterPro" id="IPR052090">
    <property type="entry name" value="Cytolytic_pore-forming_toxin"/>
</dbReference>
<reference evidence="4" key="1">
    <citation type="submission" date="2025-08" db="UniProtKB">
        <authorList>
            <consortium name="RefSeq"/>
        </authorList>
    </citation>
    <scope>IDENTIFICATION</scope>
</reference>
<evidence type="ECO:0000259" key="1">
    <source>
        <dbReference type="Pfam" id="PF18078"/>
    </source>
</evidence>
<sequence length="482" mass="54550">MGKALGSAYTDPFLTGQWEHKYHFEVSSSYSFESKSSLLDIETSLKASFLGGLVEVGGSAKYLNDNKTSKNQSRVTFEYNATTTFKQLSWSPIQKLDDGLKSLATHVVTGILYGADAFFVFDSEKLALRSDVQNIQGRMEAVMKKIPMFNVDGNVDIQLIEEEKALTNMFSCKFHGDFILESNPATLEDAVKTYVELSKLLIESSENSVPLKTEDALEDVGQMKIKCNDCLAEEAVQLLPQLQTDVISFQKLCNYYTSNIQQMLMKKLPAIREGEEDESSLQQFFEGRKESPFSHEKLSKWLECKEREVNVISSCLKIMEGTRIPNQSELEKVVLDPDVEHVLCYVFTSLESDDPFLDEMTNHLDSQKSSTNEVPWYFSNEVLSQMRRKARSFQDCANKLKPFKQIQFLVASISNETYTGATIYHYKDGILVGEDFPEPDLPAPKTVTNRTDLLLYACDVNVDPLTLSYQLQLTEGNKKSFL</sequence>
<protein>
    <submittedName>
        <fullName evidence="4">LOW QUALITY PROTEIN: neoverrucotoxin subunit alpha-like</fullName>
    </submittedName>
</protein>
<dbReference type="Proteomes" id="UP000515145">
    <property type="component" value="Chromosome 19"/>
</dbReference>
<feature type="domain" description="SNTX thioredoxin-like" evidence="1">
    <location>
        <begin position="324"/>
        <end position="436"/>
    </location>
</feature>
<dbReference type="InParanoid" id="A0A6P7K9H3"/>
<dbReference type="OrthoDB" id="8954335at2759"/>
<dbReference type="AlphaFoldDB" id="A0A6P7K9H3"/>
<accession>A0A6P7K9H3</accession>
<keyword evidence="3" id="KW-1185">Reference proteome</keyword>
<proteinExistence type="predicted"/>
<dbReference type="RefSeq" id="XP_028286148.1">
    <property type="nucleotide sequence ID" value="XM_028430347.1"/>
</dbReference>
<dbReference type="PANTHER" id="PTHR31594">
    <property type="entry name" value="AIG1-TYPE G DOMAIN-CONTAINING PROTEIN"/>
    <property type="match status" value="1"/>
</dbReference>
<evidence type="ECO:0000313" key="3">
    <source>
        <dbReference type="Proteomes" id="UP000515145"/>
    </source>
</evidence>
<dbReference type="PANTHER" id="PTHR31594:SF16">
    <property type="entry name" value="SI:CH211-281L24.3"/>
    <property type="match status" value="1"/>
</dbReference>
<evidence type="ECO:0000313" key="4">
    <source>
        <dbReference type="RefSeq" id="XP_028286148.1"/>
    </source>
</evidence>
<name>A0A6P7K9H3_9TELE</name>
<dbReference type="InterPro" id="IPR040581">
    <property type="entry name" value="Thioredoxin_11"/>
</dbReference>
<dbReference type="Pfam" id="PF21109">
    <property type="entry name" value="Stonustoxin_helical"/>
    <property type="match status" value="1"/>
</dbReference>
<dbReference type="Pfam" id="PF18078">
    <property type="entry name" value="Thioredoxin_11"/>
    <property type="match status" value="1"/>
</dbReference>
<feature type="domain" description="Stonustoxin-like helical" evidence="2">
    <location>
        <begin position="215"/>
        <end position="310"/>
    </location>
</feature>
<organism evidence="3 4">
    <name type="scientific">Parambassis ranga</name>
    <name type="common">Indian glassy fish</name>
    <dbReference type="NCBI Taxonomy" id="210632"/>
    <lineage>
        <taxon>Eukaryota</taxon>
        <taxon>Metazoa</taxon>
        <taxon>Chordata</taxon>
        <taxon>Craniata</taxon>
        <taxon>Vertebrata</taxon>
        <taxon>Euteleostomi</taxon>
        <taxon>Actinopterygii</taxon>
        <taxon>Neopterygii</taxon>
        <taxon>Teleostei</taxon>
        <taxon>Neoteleostei</taxon>
        <taxon>Acanthomorphata</taxon>
        <taxon>Ovalentaria</taxon>
        <taxon>Ambassidae</taxon>
        <taxon>Parambassis</taxon>
    </lineage>
</organism>
<dbReference type="GeneID" id="114451598"/>
<dbReference type="InterPro" id="IPR048997">
    <property type="entry name" value="Stonustoxin-like_helical"/>
</dbReference>